<dbReference type="GO" id="GO:0030246">
    <property type="term" value="F:carbohydrate binding"/>
    <property type="evidence" value="ECO:0007669"/>
    <property type="project" value="InterPro"/>
</dbReference>
<evidence type="ECO:0000256" key="2">
    <source>
        <dbReference type="ARBA" id="ARBA00022525"/>
    </source>
</evidence>
<evidence type="ECO:0000313" key="4">
    <source>
        <dbReference type="EMBL" id="TYS48217.1"/>
    </source>
</evidence>
<evidence type="ECO:0000313" key="5">
    <source>
        <dbReference type="Proteomes" id="UP000322997"/>
    </source>
</evidence>
<dbReference type="EMBL" id="VTEQ01000010">
    <property type="protein sequence ID" value="TYS48217.1"/>
    <property type="molecule type" value="Genomic_DNA"/>
</dbReference>
<dbReference type="InterPro" id="IPR013784">
    <property type="entry name" value="Carb-bd-like_fold"/>
</dbReference>
<dbReference type="Pfam" id="PF13620">
    <property type="entry name" value="CarboxypepD_reg"/>
    <property type="match status" value="23"/>
</dbReference>
<proteinExistence type="inferred from homology"/>
<organism evidence="4 5">
    <name type="scientific">Rossellomorea marisflavi</name>
    <dbReference type="NCBI Taxonomy" id="189381"/>
    <lineage>
        <taxon>Bacteria</taxon>
        <taxon>Bacillati</taxon>
        <taxon>Bacillota</taxon>
        <taxon>Bacilli</taxon>
        <taxon>Bacillales</taxon>
        <taxon>Bacillaceae</taxon>
        <taxon>Rossellomorea</taxon>
    </lineage>
</organism>
<sequence>MTSGPTSLLLGQQATWTGTITVRNNGQSTANLVSLLDTIGLDVVGSFVVNSVSQGLVTYNAATKQLTWNVGNLAENVQATLIFTLTGSYTSSGTRLLDRVVATGIDSFSGGPLTSNTTVVNVNVAAAATINGTVTDQATGLFLPNTTVNLLQGLNVVATTITSATGFYSFTNLVPGNYTIEASRANYNTASINTSVASGESNTFNIQLQPQTSTITGNVSSGGPIPGAVVVLTNPAGVTIATTTTDGLGNYSFVGVIPGSYNLAVTATGFQSQTAGVTTVANQNSVVNFNLIANPGAVSGTIRDSGTNAPISGASVELLTQTGILLLSTVSDAGGGYTFGNLAPGIYQVRATVSGYASSTVAAPVVSGLTSTANLLLQPNPGTVSGQARDVATQLPIPGTAVQAIDSQGFVVGTTFTDAGGIFTFSTLQPGSYSFVFTASGYGGVTRGAVVTSNATTVVDAELTRIAGTLSGTVTDPGSTPILGATVTVFFNNIQIASVLTDSSGHYAIPGLSPGSYTLVIGANLFSTVTLGASINGGQTTILNATLASNPGTLTGIVNDTGANPLSGVNVTVTTSSGTGVIIATTITANDGSYTVPGLAPGTYIVLASGVNFQLTSAGATVTSGVTTVLNFTLEADPGSLEGTITNAQSGIPIAGANVQVRILDTGGSLVATVQSGTDGQYLVGNLAPGFYTVVASAPDFQTNSATVQVFPNQTATGNVALVPNPGSVFGTITSSIGSAPIGGATVSILNSSGILITSVLTDPSGNFTVTGLAPDQYTISVIAPDFQNGSVGAAVVSGITTPVAVQLVPNPGSIVGSVTLAVPNTLIQLRDSNNVFIESFVASPDGTFSFNNLAPGVYTVTASASNFSSAQAGATVVSGETAVVALTITPNPATITGTITTTGGVPLPTSFVQVLNSIGVLVTTGSSDTNGFYSVGGLQEGSYTVVAHAPNFGQQAQGVTVTTGQVLPNVDFVLLADTGSITGQVTDANTGILLSGASVVISDATTQLPVATTTTSLFGNFLVNGLTPGTYIVTASLTNYATQQVGAIVVSNQNSIANLSLLPNPGAISGNVIDANGNPVTGNNIQITVVNEDSVVVGTLIANSDGTYQILQLPPGTYFITASAPGFASSTVSAIVASGQTTQATNVLTPNPVAVTATVLIVGSSTPIVGSQVEVKSANNIVIATGTTDASGQVRFTALPAGTLFFTADAVGFGTDSKTVFAGPGDVLTVELFLRDDPGQVVGIVTNLTTGAPIANAIISLTDVTGVIVSTAISDSSGLYTFSGVTPGTYLVTANATNFGPEISGVTVAPNVVSNISFALQPNPGIIQGTVRDSVTNLPISNATITVRQFSGDGPVVTTTLTDANGLFQTTELSPRTYVIVSGKEGYGTATVSADVISNQVTTVELFLTPNPGAVQGTIINGTTLQPVGDTLIRVINNQGTIIAVISTDSNGFYYAGGLPPGDYTVVAVNPLFQVGMVETLVQPGITNTVNIVLQGNPATLSGLVFDAVDGSPLPGTVIEVRMAGTNILIRRVVTDGNGRYIISGLPGGTFDVVAQLQNYKINTNTVFLSTGDSEILNIPLSPFPATITGTLLDAGTLLPISGALITLVIPNTDILVASTLSSTNGRYTLGNIPEGSYTLIFSAEGYATDIQAITLEENQTVNVDTFLNANPSTLAGSVTAQGTGGSIQGVLVRVFTETGAFVTSTLTDANGFYELPGIAEGTYSVIYSANGFGTVIRTITLPPATTVTVNVALPTARAAIQGTVTDADSGFPIDSGLVQIFVVGTTVPVASVLTNQQGRYMIEGLLPQEYRVVYSATNYQSQTNLLVFTPGEVKTNDVALDRLPSRIEGTVTDAGTALPIANAFVTLLYRGTGIIAATALTGANGAYVLGGLSPGDYILRFQARGYVTSTVPIVLGLNEVRAVNIALALGAGSVNGNVRRASDGTPIANALVLAFTGSGQPIGSVLTDFNGGYALDGLPQGPVVLVVRATGFQSQIRNVTIFSNQTIQEDFVLAGDPASVTGFITDSRTGETVSQALIQILPLGSEVPLKSTISLQNGLYLLIGLPSGQFVIRVRATGFEERLINITLTEGQVLFLDIQLGELPPPTPPPLVELAPECINVRKMYDWVFAPFRERQKVIIPPACRGIVEDALALGEDMTITCSMGAVSCRLIDYVNGRPGVVNVRIEIPVTFTLDTGDGRLCVIDYRAYLDRSLAVCVPEGLNASNIDCSLLEVKCIASGVLTDQFFEIDLLACLQVEVHADVTFEVLARFCLPRGNVEFFDQEANSNCDFPQWPPSC</sequence>
<comment type="caution">
    <text evidence="4">The sequence shown here is derived from an EMBL/GenBank/DDBJ whole genome shotgun (WGS) entry which is preliminary data.</text>
</comment>
<comment type="similarity">
    <text evidence="1">Belongs to the serine-aspartate repeat-containing protein (SDr) family.</text>
</comment>
<dbReference type="RefSeq" id="WP_187443168.1">
    <property type="nucleotide sequence ID" value="NZ_JBNILK010000012.1"/>
</dbReference>
<gene>
    <name evidence="4" type="ORF">FZC83_21310</name>
</gene>
<reference evidence="4 5" key="1">
    <citation type="submission" date="2019-08" db="EMBL/GenBank/DDBJ databases">
        <title>Bacillus genomes from the desert of Cuatro Cienegas, Coahuila.</title>
        <authorList>
            <person name="Olmedo-Alvarez G."/>
        </authorList>
    </citation>
    <scope>NUCLEOTIDE SEQUENCE [LARGE SCALE GENOMIC DNA]</scope>
    <source>
        <strain evidence="4 5">CH108_3D</strain>
    </source>
</reference>
<keyword evidence="3" id="KW-0732">Signal</keyword>
<dbReference type="PANTHER" id="PTHR36108:SF13">
    <property type="entry name" value="COLOSSIN-B-RELATED"/>
    <property type="match status" value="1"/>
</dbReference>
<dbReference type="PANTHER" id="PTHR36108">
    <property type="entry name" value="COLOSSIN-B-RELATED"/>
    <property type="match status" value="1"/>
</dbReference>
<dbReference type="SUPFAM" id="SSF49478">
    <property type="entry name" value="Cna protein B-type domain"/>
    <property type="match status" value="2"/>
</dbReference>
<dbReference type="Proteomes" id="UP000322997">
    <property type="component" value="Unassembled WGS sequence"/>
</dbReference>
<accession>A0A5D4RA23</accession>
<protein>
    <submittedName>
        <fullName evidence="4">Uncharacterized protein</fullName>
    </submittedName>
</protein>
<dbReference type="Gene3D" id="2.60.40.1120">
    <property type="entry name" value="Carboxypeptidase-like, regulatory domain"/>
    <property type="match status" value="23"/>
</dbReference>
<evidence type="ECO:0000256" key="1">
    <source>
        <dbReference type="ARBA" id="ARBA00007257"/>
    </source>
</evidence>
<keyword evidence="2" id="KW-0964">Secreted</keyword>
<dbReference type="SUPFAM" id="SSF49452">
    <property type="entry name" value="Starch-binding domain-like"/>
    <property type="match status" value="14"/>
</dbReference>
<dbReference type="InterPro" id="IPR008969">
    <property type="entry name" value="CarboxyPept-like_regulatory"/>
</dbReference>
<evidence type="ECO:0000256" key="3">
    <source>
        <dbReference type="ARBA" id="ARBA00022729"/>
    </source>
</evidence>
<name>A0A5D4RA23_9BACI</name>
<dbReference type="SUPFAM" id="SSF49464">
    <property type="entry name" value="Carboxypeptidase regulatory domain-like"/>
    <property type="match status" value="7"/>
</dbReference>
<dbReference type="Gene3D" id="2.60.40.1170">
    <property type="entry name" value="Mu homology domain, subdomain B"/>
    <property type="match status" value="1"/>
</dbReference>